<feature type="chain" id="PRO_5004233716" description="Ice-binding protein C-terminal domain-containing protein" evidence="1">
    <location>
        <begin position="26"/>
        <end position="172"/>
    </location>
</feature>
<dbReference type="InterPro" id="IPR013424">
    <property type="entry name" value="Ice-binding_C"/>
</dbReference>
<dbReference type="NCBIfam" id="TIGR02595">
    <property type="entry name" value="PEP_CTERM"/>
    <property type="match status" value="1"/>
</dbReference>
<accession>Q47XA2</accession>
<dbReference type="AlphaFoldDB" id="Q47XA2"/>
<protein>
    <recommendedName>
        <fullName evidence="2">Ice-binding protein C-terminal domain-containing protein</fullName>
    </recommendedName>
</protein>
<dbReference type="HOGENOM" id="CLU_1552670_0_0_6"/>
<dbReference type="STRING" id="167879.CPS_3910"/>
<proteinExistence type="predicted"/>
<name>Q47XA2_COLP3</name>
<dbReference type="EMBL" id="CP000083">
    <property type="protein sequence ID" value="AAZ28052.1"/>
    <property type="molecule type" value="Genomic_DNA"/>
</dbReference>
<dbReference type="KEGG" id="cps:CPS_3910"/>
<dbReference type="Proteomes" id="UP000000547">
    <property type="component" value="Chromosome"/>
</dbReference>
<evidence type="ECO:0000256" key="1">
    <source>
        <dbReference type="SAM" id="SignalP"/>
    </source>
</evidence>
<sequence length="172" mass="18336">MLNKLILRAFLSISLALSFAGAANATLISQDILSGTDVIGHISINLDTAEDAGNGFSSVFVWEDFSLLGIDMSAPLIADGFQFLAEYNTANLFDGIQNLTTDVDDVLGAFAWQFNVFDGLGTLDVFNNNTGNIALFDENISFGSASVVPEPSALILLFTGLVAFATRRKVSK</sequence>
<feature type="domain" description="Ice-binding protein C-terminal" evidence="2">
    <location>
        <begin position="148"/>
        <end position="169"/>
    </location>
</feature>
<evidence type="ECO:0000313" key="4">
    <source>
        <dbReference type="Proteomes" id="UP000000547"/>
    </source>
</evidence>
<reference evidence="3" key="1">
    <citation type="journal article" date="2005" name="Proc. Natl. Acad. Sci. U.S.A.">
        <title>The psychrophilic lifestyle as revealed by the genome sequence of Colwellia psychrerythraea 34H through genomic and proteomic analyses.</title>
        <authorList>
            <person name="Methe B.A."/>
            <person name="Nelson K.E."/>
            <person name="Deming J.W."/>
            <person name="Momen B."/>
            <person name="Melamud E."/>
            <person name="Zhang X."/>
            <person name="Moult J."/>
            <person name="Madupu R."/>
            <person name="Nelson W.C."/>
            <person name="Dodson R.J."/>
            <person name="Brinkac L.M."/>
            <person name="Daugherty S.C."/>
            <person name="Durkin A.S."/>
            <person name="DeBoy R.T."/>
            <person name="Kolonay J.F."/>
            <person name="Sullivan S.A."/>
            <person name="Zhou L."/>
            <person name="Davidsen T.M."/>
            <person name="Wu M."/>
            <person name="Huston A.L."/>
            <person name="Lewis M."/>
            <person name="Weaver B."/>
            <person name="Weidman J.F."/>
            <person name="Khouri H."/>
            <person name="Utterback T.R."/>
            <person name="Feldblyum T.V."/>
            <person name="Fraser C.M."/>
        </authorList>
    </citation>
    <scope>NUCLEOTIDE SEQUENCE [LARGE SCALE GENOMIC DNA]</scope>
    <source>
        <strain evidence="3">34H</strain>
    </source>
</reference>
<dbReference type="RefSeq" id="WP_011044654.1">
    <property type="nucleotide sequence ID" value="NC_003910.7"/>
</dbReference>
<organism evidence="3 4">
    <name type="scientific">Colwellia psychrerythraea (strain 34H / ATCC BAA-681)</name>
    <name type="common">Vibrio psychroerythus</name>
    <dbReference type="NCBI Taxonomy" id="167879"/>
    <lineage>
        <taxon>Bacteria</taxon>
        <taxon>Pseudomonadati</taxon>
        <taxon>Pseudomonadota</taxon>
        <taxon>Gammaproteobacteria</taxon>
        <taxon>Alteromonadales</taxon>
        <taxon>Colwelliaceae</taxon>
        <taxon>Colwellia</taxon>
    </lineage>
</organism>
<evidence type="ECO:0000313" key="3">
    <source>
        <dbReference type="EMBL" id="AAZ28052.1"/>
    </source>
</evidence>
<evidence type="ECO:0000259" key="2">
    <source>
        <dbReference type="Pfam" id="PF07589"/>
    </source>
</evidence>
<feature type="signal peptide" evidence="1">
    <location>
        <begin position="1"/>
        <end position="25"/>
    </location>
</feature>
<keyword evidence="1" id="KW-0732">Signal</keyword>
<dbReference type="Pfam" id="PF07589">
    <property type="entry name" value="PEP-CTERM"/>
    <property type="match status" value="1"/>
</dbReference>
<gene>
    <name evidence="3" type="ordered locus">CPS_3910</name>
</gene>